<sequence>MAHSLESLVIRHTHRLPSPKGSAGEGATAARQFDAALTSVGFKLSAELLERLSGLSEAAVVHTAGRTLRTVGEMVGDHVRHNTYFIDFPANVPDTEEFWMRCVTQALGDDKARGNVLTQLAHGVLDLLGLPTYGRYQHTYEEMLAAQDELIASAGDRVTVLHLGRDLDDELTDLYLALAGSTTPLGEDHLRDLKALAGPCALGPQPESIPVRENRAVVNEARLGVGADLLLDTVVDVLRLACALSGGDVTLGEPTRFRSLPRQARRALLAGLDAVVAANPAKLADVHAHREPFKRLGERLHPHEYPRWPHAADVFAVARGEKEARSFDGRVQKLLDEFDVPGAVRLLESAPGKLFRALDLLLRTAADQEERDAVVTAAVRVAPEVSGRVVLSVREHFQNRERETDEPRVFVNRRGRGWVARDVRPPVPAADRDRLIAALDAGMRRRLPAPGRLLLDPDVLDVALPLSGRATAAGLGVLPRGSVSAVDGEQLRFFVYWKETGRRTDYDLSALLLNADYSTGSWLSYTSLTDVGGEHSGDVTEAPDGASEFINLSLDRVRGAFIVPQVNIYAGESFEEVEESFFGFMLRDGEQQGRPFEPRTVRMKSELRGVGRVALPLVFRREDDGRWRAKWLHLYLKGVPSANRVEENQVSVSKLVRAVVEREQLTVRYLVDLMADDTTPVDLWDGELVVPDEPVLYIGLERPEGLHPDSRVITPENLRDLIPG</sequence>
<name>A0ABV9AZJ5_9ACTN</name>
<dbReference type="PANTHER" id="PTHR32097">
    <property type="entry name" value="CAMP-BINDING PROTEIN 1-RELATED"/>
    <property type="match status" value="1"/>
</dbReference>
<organism evidence="1 2">
    <name type="scientific">Streptomyces vulcanius</name>
    <dbReference type="NCBI Taxonomy" id="1441876"/>
    <lineage>
        <taxon>Bacteria</taxon>
        <taxon>Bacillati</taxon>
        <taxon>Actinomycetota</taxon>
        <taxon>Actinomycetes</taxon>
        <taxon>Kitasatosporales</taxon>
        <taxon>Streptomycetaceae</taxon>
        <taxon>Streptomyces</taxon>
    </lineage>
</organism>
<evidence type="ECO:0000313" key="2">
    <source>
        <dbReference type="Proteomes" id="UP001595839"/>
    </source>
</evidence>
<dbReference type="EMBL" id="JBHSFK010000033">
    <property type="protein sequence ID" value="MFC4505375.1"/>
    <property type="molecule type" value="Genomic_DNA"/>
</dbReference>
<keyword evidence="2" id="KW-1185">Reference proteome</keyword>
<reference evidence="2" key="1">
    <citation type="journal article" date="2019" name="Int. J. Syst. Evol. Microbiol.">
        <title>The Global Catalogue of Microorganisms (GCM) 10K type strain sequencing project: providing services to taxonomists for standard genome sequencing and annotation.</title>
        <authorList>
            <consortium name="The Broad Institute Genomics Platform"/>
            <consortium name="The Broad Institute Genome Sequencing Center for Infectious Disease"/>
            <person name="Wu L."/>
            <person name="Ma J."/>
        </authorList>
    </citation>
    <scope>NUCLEOTIDE SEQUENCE [LARGE SCALE GENOMIC DNA]</scope>
    <source>
        <strain evidence="2">CGMCC 4.7177</strain>
    </source>
</reference>
<dbReference type="InterPro" id="IPR051324">
    <property type="entry name" value="Stress/Tellurium_Resist"/>
</dbReference>
<dbReference type="PANTHER" id="PTHR32097:SF18">
    <property type="entry name" value="RING-TYPE DOMAIN-CONTAINING PROTEIN"/>
    <property type="match status" value="1"/>
</dbReference>
<accession>A0ABV9AZJ5</accession>
<dbReference type="Gene3D" id="2.60.60.30">
    <property type="entry name" value="sav2460 like domains"/>
    <property type="match status" value="1"/>
</dbReference>
<protein>
    <recommendedName>
        <fullName evidence="3">TerD family protein</fullName>
    </recommendedName>
</protein>
<dbReference type="RefSeq" id="WP_381182743.1">
    <property type="nucleotide sequence ID" value="NZ_JBHSFK010000033.1"/>
</dbReference>
<gene>
    <name evidence="1" type="ORF">ACFPIH_38940</name>
</gene>
<proteinExistence type="predicted"/>
<evidence type="ECO:0000313" key="1">
    <source>
        <dbReference type="EMBL" id="MFC4505375.1"/>
    </source>
</evidence>
<dbReference type="Proteomes" id="UP001595839">
    <property type="component" value="Unassembled WGS sequence"/>
</dbReference>
<evidence type="ECO:0008006" key="3">
    <source>
        <dbReference type="Google" id="ProtNLM"/>
    </source>
</evidence>
<comment type="caution">
    <text evidence="1">The sequence shown here is derived from an EMBL/GenBank/DDBJ whole genome shotgun (WGS) entry which is preliminary data.</text>
</comment>